<proteinExistence type="predicted"/>
<keyword evidence="3" id="KW-1185">Reference proteome</keyword>
<dbReference type="Proteomes" id="UP001500456">
    <property type="component" value="Unassembled WGS sequence"/>
</dbReference>
<protein>
    <submittedName>
        <fullName evidence="2">Uncharacterized protein</fullName>
    </submittedName>
</protein>
<sequence>MIGYTTTWDVTAEWRELLSDDPKRNQNPPERAEGYGCLGGHTVPGPPLPADPDRPQH</sequence>
<feature type="region of interest" description="Disordered" evidence="1">
    <location>
        <begin position="18"/>
        <end position="57"/>
    </location>
</feature>
<gene>
    <name evidence="2" type="ORF">GCM10022232_91410</name>
</gene>
<evidence type="ECO:0000256" key="1">
    <source>
        <dbReference type="SAM" id="MobiDB-lite"/>
    </source>
</evidence>
<dbReference type="EMBL" id="BAAAZX010000053">
    <property type="protein sequence ID" value="GAA4031185.1"/>
    <property type="molecule type" value="Genomic_DNA"/>
</dbReference>
<accession>A0ABP7TTU8</accession>
<evidence type="ECO:0000313" key="3">
    <source>
        <dbReference type="Proteomes" id="UP001500456"/>
    </source>
</evidence>
<reference evidence="3" key="1">
    <citation type="journal article" date="2019" name="Int. J. Syst. Evol. Microbiol.">
        <title>The Global Catalogue of Microorganisms (GCM) 10K type strain sequencing project: providing services to taxonomists for standard genome sequencing and annotation.</title>
        <authorList>
            <consortium name="The Broad Institute Genomics Platform"/>
            <consortium name="The Broad Institute Genome Sequencing Center for Infectious Disease"/>
            <person name="Wu L."/>
            <person name="Ma J."/>
        </authorList>
    </citation>
    <scope>NUCLEOTIDE SEQUENCE [LARGE SCALE GENOMIC DNA]</scope>
    <source>
        <strain evidence="3">JCM 16924</strain>
    </source>
</reference>
<organism evidence="2 3">
    <name type="scientific">Streptomyces plumbiresistens</name>
    <dbReference type="NCBI Taxonomy" id="511811"/>
    <lineage>
        <taxon>Bacteria</taxon>
        <taxon>Bacillati</taxon>
        <taxon>Actinomycetota</taxon>
        <taxon>Actinomycetes</taxon>
        <taxon>Kitasatosporales</taxon>
        <taxon>Streptomycetaceae</taxon>
        <taxon>Streptomyces</taxon>
    </lineage>
</organism>
<name>A0ABP7TTU8_9ACTN</name>
<comment type="caution">
    <text evidence="2">The sequence shown here is derived from an EMBL/GenBank/DDBJ whole genome shotgun (WGS) entry which is preliminary data.</text>
</comment>
<evidence type="ECO:0000313" key="2">
    <source>
        <dbReference type="EMBL" id="GAA4031185.1"/>
    </source>
</evidence>